<keyword evidence="6 9" id="KW-0067">ATP-binding</keyword>
<dbReference type="InterPro" id="IPR050388">
    <property type="entry name" value="ABC_Ni/Peptide_Import"/>
</dbReference>
<dbReference type="SUPFAM" id="SSF52540">
    <property type="entry name" value="P-loop containing nucleoside triphosphate hydrolases"/>
    <property type="match status" value="1"/>
</dbReference>
<dbReference type="InterPro" id="IPR013563">
    <property type="entry name" value="Oligopep_ABC_C"/>
</dbReference>
<comment type="caution">
    <text evidence="9">The sequence shown here is derived from an EMBL/GenBank/DDBJ whole genome shotgun (WGS) entry which is preliminary data.</text>
</comment>
<protein>
    <submittedName>
        <fullName evidence="9">ABC transporter ATP-binding protein</fullName>
    </submittedName>
</protein>
<dbReference type="EMBL" id="BMYO01000002">
    <property type="protein sequence ID" value="GHD57963.1"/>
    <property type="molecule type" value="Genomic_DNA"/>
</dbReference>
<organism evidence="9 10">
    <name type="scientific">Jeongeupia chitinilytica</name>
    <dbReference type="NCBI Taxonomy" id="1041641"/>
    <lineage>
        <taxon>Bacteria</taxon>
        <taxon>Pseudomonadati</taxon>
        <taxon>Pseudomonadota</taxon>
        <taxon>Betaproteobacteria</taxon>
        <taxon>Neisseriales</taxon>
        <taxon>Chitinibacteraceae</taxon>
        <taxon>Jeongeupia</taxon>
    </lineage>
</organism>
<dbReference type="PANTHER" id="PTHR43297:SF2">
    <property type="entry name" value="DIPEPTIDE TRANSPORT ATP-BINDING PROTEIN DPPD"/>
    <property type="match status" value="1"/>
</dbReference>
<evidence type="ECO:0000256" key="2">
    <source>
        <dbReference type="ARBA" id="ARBA00005417"/>
    </source>
</evidence>
<dbReference type="GO" id="GO:0005524">
    <property type="term" value="F:ATP binding"/>
    <property type="evidence" value="ECO:0007669"/>
    <property type="project" value="UniProtKB-KW"/>
</dbReference>
<dbReference type="PROSITE" id="PS00211">
    <property type="entry name" value="ABC_TRANSPORTER_1"/>
    <property type="match status" value="1"/>
</dbReference>
<dbReference type="InterPro" id="IPR003439">
    <property type="entry name" value="ABC_transporter-like_ATP-bd"/>
</dbReference>
<feature type="domain" description="ABC transporter" evidence="8">
    <location>
        <begin position="4"/>
        <end position="254"/>
    </location>
</feature>
<dbReference type="CDD" id="cd03257">
    <property type="entry name" value="ABC_NikE_OppD_transporters"/>
    <property type="match status" value="1"/>
</dbReference>
<evidence type="ECO:0000256" key="4">
    <source>
        <dbReference type="ARBA" id="ARBA00022475"/>
    </source>
</evidence>
<evidence type="ECO:0000313" key="9">
    <source>
        <dbReference type="EMBL" id="GHD57963.1"/>
    </source>
</evidence>
<evidence type="ECO:0000256" key="6">
    <source>
        <dbReference type="ARBA" id="ARBA00022840"/>
    </source>
</evidence>
<reference evidence="10" key="1">
    <citation type="journal article" date="2019" name="Int. J. Syst. Evol. Microbiol.">
        <title>The Global Catalogue of Microorganisms (GCM) 10K type strain sequencing project: providing services to taxonomists for standard genome sequencing and annotation.</title>
        <authorList>
            <consortium name="The Broad Institute Genomics Platform"/>
            <consortium name="The Broad Institute Genome Sequencing Center for Infectious Disease"/>
            <person name="Wu L."/>
            <person name="Ma J."/>
        </authorList>
    </citation>
    <scope>NUCLEOTIDE SEQUENCE [LARGE SCALE GENOMIC DNA]</scope>
    <source>
        <strain evidence="10">KCTC 23701</strain>
    </source>
</reference>
<sequence length="322" mass="34058">MSVLDVKDLTIHIGDTKSPAHAVDSVSLHIERGEVVALVGESGSGKTLTGLAIAGLLDPPLRRVGGEITLLGENLSALPESQLRRRRGDRLAMVFQDPMATLNPVLRIETQLVETIRAHRNVGRNAARDEALAMLDEVGITLPAQRLRAYPHELSGGMRQRVAIGAALINRPALLIADEPTTALDVTLQAQILALIDQYRRDHGTAVLWITHDLGVAAGFADRVLVMYAGQIVESGPCARVLQAPAHPYTAALLGAIPGSVPPGTPLATLPGQPPGLSPPPEGCRFRARCPRAAAACIAAPPQVATGEARTVRCFFPLVTPP</sequence>
<dbReference type="InterPro" id="IPR027417">
    <property type="entry name" value="P-loop_NTPase"/>
</dbReference>
<dbReference type="Pfam" id="PF08352">
    <property type="entry name" value="oligo_HPY"/>
    <property type="match status" value="1"/>
</dbReference>
<gene>
    <name evidence="9" type="ORF">GCM10007350_07050</name>
</gene>
<evidence type="ECO:0000256" key="5">
    <source>
        <dbReference type="ARBA" id="ARBA00022741"/>
    </source>
</evidence>
<keyword evidence="7" id="KW-0472">Membrane</keyword>
<dbReference type="InterPro" id="IPR017871">
    <property type="entry name" value="ABC_transporter-like_CS"/>
</dbReference>
<evidence type="ECO:0000256" key="1">
    <source>
        <dbReference type="ARBA" id="ARBA00004417"/>
    </source>
</evidence>
<dbReference type="RefSeq" id="WP_189458783.1">
    <property type="nucleotide sequence ID" value="NZ_BMYO01000002.1"/>
</dbReference>
<proteinExistence type="inferred from homology"/>
<dbReference type="PROSITE" id="PS50893">
    <property type="entry name" value="ABC_TRANSPORTER_2"/>
    <property type="match status" value="1"/>
</dbReference>
<dbReference type="Pfam" id="PF00005">
    <property type="entry name" value="ABC_tran"/>
    <property type="match status" value="1"/>
</dbReference>
<comment type="similarity">
    <text evidence="2">Belongs to the ABC transporter superfamily.</text>
</comment>
<dbReference type="PANTHER" id="PTHR43297">
    <property type="entry name" value="OLIGOPEPTIDE TRANSPORT ATP-BINDING PROTEIN APPD"/>
    <property type="match status" value="1"/>
</dbReference>
<comment type="subcellular location">
    <subcellularLocation>
        <location evidence="1">Cell inner membrane</location>
        <topology evidence="1">Peripheral membrane protein</topology>
    </subcellularLocation>
</comment>
<evidence type="ECO:0000256" key="3">
    <source>
        <dbReference type="ARBA" id="ARBA00022448"/>
    </source>
</evidence>
<evidence type="ECO:0000256" key="7">
    <source>
        <dbReference type="ARBA" id="ARBA00023136"/>
    </source>
</evidence>
<keyword evidence="5" id="KW-0547">Nucleotide-binding</keyword>
<dbReference type="Proteomes" id="UP000604737">
    <property type="component" value="Unassembled WGS sequence"/>
</dbReference>
<name>A0ABQ3GW40_9NEIS</name>
<dbReference type="Gene3D" id="3.40.50.300">
    <property type="entry name" value="P-loop containing nucleotide triphosphate hydrolases"/>
    <property type="match status" value="1"/>
</dbReference>
<dbReference type="NCBIfam" id="TIGR01727">
    <property type="entry name" value="oligo_HPY"/>
    <property type="match status" value="1"/>
</dbReference>
<accession>A0ABQ3GW40</accession>
<keyword evidence="10" id="KW-1185">Reference proteome</keyword>
<keyword evidence="3" id="KW-0813">Transport</keyword>
<dbReference type="InterPro" id="IPR003593">
    <property type="entry name" value="AAA+_ATPase"/>
</dbReference>
<evidence type="ECO:0000313" key="10">
    <source>
        <dbReference type="Proteomes" id="UP000604737"/>
    </source>
</evidence>
<evidence type="ECO:0000259" key="8">
    <source>
        <dbReference type="PROSITE" id="PS50893"/>
    </source>
</evidence>
<dbReference type="SMART" id="SM00382">
    <property type="entry name" value="AAA"/>
    <property type="match status" value="1"/>
</dbReference>
<keyword evidence="4" id="KW-1003">Cell membrane</keyword>